<evidence type="ECO:0000313" key="2">
    <source>
        <dbReference type="EMBL" id="EJK62616.1"/>
    </source>
</evidence>
<organism evidence="2 3">
    <name type="scientific">Thalassiosira oceanica</name>
    <name type="common">Marine diatom</name>
    <dbReference type="NCBI Taxonomy" id="159749"/>
    <lineage>
        <taxon>Eukaryota</taxon>
        <taxon>Sar</taxon>
        <taxon>Stramenopiles</taxon>
        <taxon>Ochrophyta</taxon>
        <taxon>Bacillariophyta</taxon>
        <taxon>Coscinodiscophyceae</taxon>
        <taxon>Thalassiosirophycidae</taxon>
        <taxon>Thalassiosirales</taxon>
        <taxon>Thalassiosiraceae</taxon>
        <taxon>Thalassiosira</taxon>
    </lineage>
</organism>
<evidence type="ECO:0000313" key="3">
    <source>
        <dbReference type="Proteomes" id="UP000266841"/>
    </source>
</evidence>
<gene>
    <name evidence="2" type="ORF">THAOC_16763</name>
</gene>
<feature type="non-terminal residue" evidence="2">
    <location>
        <position position="1"/>
    </location>
</feature>
<comment type="caution">
    <text evidence="2">The sequence shown here is derived from an EMBL/GenBank/DDBJ whole genome shotgun (WGS) entry which is preliminary data.</text>
</comment>
<feature type="region of interest" description="Disordered" evidence="1">
    <location>
        <begin position="147"/>
        <end position="177"/>
    </location>
</feature>
<sequence>NSSVDVIAEALVETSSRLSNLGANLRGTSGHSLGEDPHVLLVETTEVLEDLRLAAVDQVYALEAFEDHYEKDPSGSLVALTKAKAVSPLPLTSDEDVVEGAHSLVEVLEDVQEALRIPMEIESGRQLKDVVRGSKLFDSLYKVNGADDEEDEDVSSVPTGSPIHFGTNDGSEPVHDEFESFNSASPRIKMRVINERQMFKDLRQKQMRKLNRALHGNKGYKKRKGRHLRRVESNGFCPKKCSHGDDACRCEKLAKCAVDLSSYDLAVMFGKDRISADDYDDEKHGVFDSEEIQLFSAGDGLPRKASQIKSKARELQQSGDYSDSQACGDLLSEFYTLDSTDDESHQLSVEQVCDFVDSFTKLLELSWPLGNSAAAGPYAKEISCKWDEVESSLTNGNVTPFSERCMPMTRPTSYGTGGLEHQGRMNTPSFPFDLRWFQPCSVGVAPGLTGVVTGRSDTAFWVRGVVIVIAPSNGRCIASANKPTVRGIDDIMPLQSVSPLWVPSDGGVATRLDHVGRLWGSVATANIQI</sequence>
<proteinExistence type="predicted"/>
<protein>
    <submittedName>
        <fullName evidence="2">Uncharacterized protein</fullName>
    </submittedName>
</protein>
<dbReference type="EMBL" id="AGNL01018740">
    <property type="protein sequence ID" value="EJK62616.1"/>
    <property type="molecule type" value="Genomic_DNA"/>
</dbReference>
<evidence type="ECO:0000256" key="1">
    <source>
        <dbReference type="SAM" id="MobiDB-lite"/>
    </source>
</evidence>
<keyword evidence="3" id="KW-1185">Reference proteome</keyword>
<name>K0SNU9_THAOC</name>
<accession>K0SNU9</accession>
<dbReference type="eggNOG" id="ENOG502SF2C">
    <property type="taxonomic scope" value="Eukaryota"/>
</dbReference>
<dbReference type="AlphaFoldDB" id="K0SNU9"/>
<reference evidence="2 3" key="1">
    <citation type="journal article" date="2012" name="Genome Biol.">
        <title>Genome and low-iron response of an oceanic diatom adapted to chronic iron limitation.</title>
        <authorList>
            <person name="Lommer M."/>
            <person name="Specht M."/>
            <person name="Roy A.S."/>
            <person name="Kraemer L."/>
            <person name="Andreson R."/>
            <person name="Gutowska M.A."/>
            <person name="Wolf J."/>
            <person name="Bergner S.V."/>
            <person name="Schilhabel M.B."/>
            <person name="Klostermeier U.C."/>
            <person name="Beiko R.G."/>
            <person name="Rosenstiel P."/>
            <person name="Hippler M."/>
            <person name="Laroche J."/>
        </authorList>
    </citation>
    <scope>NUCLEOTIDE SEQUENCE [LARGE SCALE GENOMIC DNA]</scope>
    <source>
        <strain evidence="2 3">CCMP1005</strain>
    </source>
</reference>
<dbReference type="Proteomes" id="UP000266841">
    <property type="component" value="Unassembled WGS sequence"/>
</dbReference>